<evidence type="ECO:0000313" key="2">
    <source>
        <dbReference type="Proteomes" id="UP000192997"/>
    </source>
</evidence>
<name>A0A1X4G7V4_9CYAN</name>
<dbReference type="InterPro" id="IPR002636">
    <property type="entry name" value="DUF29"/>
</dbReference>
<accession>A0A1X4G7V4</accession>
<dbReference type="RefSeq" id="WP_009342767.1">
    <property type="nucleotide sequence ID" value="NZ_NBYN01000040.1"/>
</dbReference>
<evidence type="ECO:0000313" key="1">
    <source>
        <dbReference type="EMBL" id="OSO91836.1"/>
    </source>
</evidence>
<dbReference type="Proteomes" id="UP000192997">
    <property type="component" value="Unassembled WGS sequence"/>
</dbReference>
<dbReference type="EMBL" id="NBYN01000040">
    <property type="protein sequence ID" value="OSO91836.1"/>
    <property type="molecule type" value="Genomic_DNA"/>
</dbReference>
<gene>
    <name evidence="1" type="ORF">B7O87_07070</name>
</gene>
<dbReference type="PANTHER" id="PTHR34235">
    <property type="entry name" value="SLR1203 PROTEIN-RELATED"/>
    <property type="match status" value="1"/>
</dbReference>
<proteinExistence type="predicted"/>
<evidence type="ECO:0008006" key="3">
    <source>
        <dbReference type="Google" id="ProtNLM"/>
    </source>
</evidence>
<dbReference type="AlphaFoldDB" id="A0A1X4G7V4"/>
<dbReference type="PANTHER" id="PTHR34235:SF1">
    <property type="entry name" value="SLR0416 PROTEIN"/>
    <property type="match status" value="1"/>
</dbReference>
<organism evidence="1 2">
    <name type="scientific">Cylindrospermopsis raciborskii CENA303</name>
    <dbReference type="NCBI Taxonomy" id="1170769"/>
    <lineage>
        <taxon>Bacteria</taxon>
        <taxon>Bacillati</taxon>
        <taxon>Cyanobacteriota</taxon>
        <taxon>Cyanophyceae</taxon>
        <taxon>Nostocales</taxon>
        <taxon>Aphanizomenonaceae</taxon>
        <taxon>Cylindrospermopsis</taxon>
    </lineage>
</organism>
<dbReference type="Gene3D" id="1.20.1220.20">
    <property type="entry name" value="Uncharcterised protein PF01724"/>
    <property type="match status" value="1"/>
</dbReference>
<protein>
    <recommendedName>
        <fullName evidence="3">DUF29 domain-containing protein</fullName>
    </recommendedName>
</protein>
<sequence>MEELLLLSKLIKDQDYNQALELVAQLEEMSREDKLSKIYAYTVILLIHLIKQEAEGRSTRSWEFSIYNSSKEIKKINKRKKTGGFYANQEELEEILTDAFDTAIKKAALEAFEGIYSSQELGEKINAQAIKTKAMTMMVEKS</sequence>
<dbReference type="Pfam" id="PF01724">
    <property type="entry name" value="DUF29"/>
    <property type="match status" value="1"/>
</dbReference>
<comment type="caution">
    <text evidence="1">The sequence shown here is derived from an EMBL/GenBank/DDBJ whole genome shotgun (WGS) entry which is preliminary data.</text>
</comment>
<reference evidence="2" key="1">
    <citation type="submission" date="2017-04" db="EMBL/GenBank/DDBJ databases">
        <authorList>
            <person name="Abreu V.A."/>
            <person name="Popin R.V."/>
            <person name="Rigonato J."/>
            <person name="Andreote A.P."/>
            <person name="Schaker P.C."/>
            <person name="Hoff-Risseti C."/>
            <person name="Alvarenga D.O."/>
            <person name="Varani A.M."/>
            <person name="Fiore M.F."/>
        </authorList>
    </citation>
    <scope>NUCLEOTIDE SEQUENCE [LARGE SCALE GENOMIC DNA]</scope>
    <source>
        <strain evidence="2">CENA303</strain>
    </source>
</reference>